<evidence type="ECO:0000313" key="6">
    <source>
        <dbReference type="Proteomes" id="UP000281647"/>
    </source>
</evidence>
<dbReference type="SUPFAM" id="SSF48452">
    <property type="entry name" value="TPR-like"/>
    <property type="match status" value="1"/>
</dbReference>
<evidence type="ECO:0000256" key="3">
    <source>
        <dbReference type="PROSITE-ProRule" id="PRU00339"/>
    </source>
</evidence>
<dbReference type="Gene3D" id="1.25.40.10">
    <property type="entry name" value="Tetratricopeptide repeat domain"/>
    <property type="match status" value="1"/>
</dbReference>
<keyword evidence="1" id="KW-0677">Repeat</keyword>
<organism evidence="5 6">
    <name type="scientific">Borborobacter arsenicus</name>
    <dbReference type="NCBI Taxonomy" id="1851146"/>
    <lineage>
        <taxon>Bacteria</taxon>
        <taxon>Pseudomonadati</taxon>
        <taxon>Pseudomonadota</taxon>
        <taxon>Alphaproteobacteria</taxon>
        <taxon>Hyphomicrobiales</taxon>
        <taxon>Phyllobacteriaceae</taxon>
        <taxon>Borborobacter</taxon>
    </lineage>
</organism>
<dbReference type="SMART" id="SM00028">
    <property type="entry name" value="TPR"/>
    <property type="match status" value="2"/>
</dbReference>
<proteinExistence type="predicted"/>
<dbReference type="OrthoDB" id="9815010at2"/>
<dbReference type="AlphaFoldDB" id="A0A432V1L1"/>
<dbReference type="InterPro" id="IPR011990">
    <property type="entry name" value="TPR-like_helical_dom_sf"/>
</dbReference>
<name>A0A432V1L1_9HYPH</name>
<feature type="chain" id="PRO_5018986075" evidence="4">
    <location>
        <begin position="29"/>
        <end position="201"/>
    </location>
</feature>
<gene>
    <name evidence="5" type="ORF">EET67_19885</name>
</gene>
<dbReference type="PROSITE" id="PS50005">
    <property type="entry name" value="TPR"/>
    <property type="match status" value="1"/>
</dbReference>
<feature type="signal peptide" evidence="4">
    <location>
        <begin position="1"/>
        <end position="28"/>
    </location>
</feature>
<dbReference type="InterPro" id="IPR050498">
    <property type="entry name" value="Ycf3"/>
</dbReference>
<evidence type="ECO:0000256" key="2">
    <source>
        <dbReference type="ARBA" id="ARBA00022803"/>
    </source>
</evidence>
<accession>A0A432V1L1</accession>
<dbReference type="PANTHER" id="PTHR44858">
    <property type="entry name" value="TETRATRICOPEPTIDE REPEAT PROTEIN 6"/>
    <property type="match status" value="1"/>
</dbReference>
<keyword evidence="2 3" id="KW-0802">TPR repeat</keyword>
<keyword evidence="6" id="KW-1185">Reference proteome</keyword>
<evidence type="ECO:0000313" key="5">
    <source>
        <dbReference type="EMBL" id="RUM96041.1"/>
    </source>
</evidence>
<sequence>MKPFWQRAASAVVVALPLSMPLLSPSSAIEIMPAGQVDDTYQQRLFESLKNARTEVEGRAIENAIWEMWMAQAPTQDIARSVKDAMDARESYDYDRALALLDAAIAAAPDYAEVWNQRAFIRFLKEDFDGALIDIEKTLTLEPRHFAALSGRALVLMRQGRMELAQQALREAVAIHPWLKERSMIIPEPGEVVPAPGGRDI</sequence>
<evidence type="ECO:0000256" key="4">
    <source>
        <dbReference type="SAM" id="SignalP"/>
    </source>
</evidence>
<dbReference type="Proteomes" id="UP000281647">
    <property type="component" value="Unassembled WGS sequence"/>
</dbReference>
<dbReference type="InterPro" id="IPR019734">
    <property type="entry name" value="TPR_rpt"/>
</dbReference>
<evidence type="ECO:0000256" key="1">
    <source>
        <dbReference type="ARBA" id="ARBA00022737"/>
    </source>
</evidence>
<dbReference type="RefSeq" id="WP_128625367.1">
    <property type="nucleotide sequence ID" value="NZ_ML133512.1"/>
</dbReference>
<dbReference type="EMBL" id="RKST01000024">
    <property type="protein sequence ID" value="RUM96041.1"/>
    <property type="molecule type" value="Genomic_DNA"/>
</dbReference>
<protein>
    <submittedName>
        <fullName evidence="5">Tetratricopeptide repeat protein</fullName>
    </submittedName>
</protein>
<dbReference type="PANTHER" id="PTHR44858:SF1">
    <property type="entry name" value="UDP-N-ACETYLGLUCOSAMINE--PEPTIDE N-ACETYLGLUCOSAMINYLTRANSFERASE SPINDLY-RELATED"/>
    <property type="match status" value="1"/>
</dbReference>
<keyword evidence="4" id="KW-0732">Signal</keyword>
<feature type="repeat" description="TPR" evidence="3">
    <location>
        <begin position="112"/>
        <end position="145"/>
    </location>
</feature>
<comment type="caution">
    <text evidence="5">The sequence shown here is derived from an EMBL/GenBank/DDBJ whole genome shotgun (WGS) entry which is preliminary data.</text>
</comment>
<reference evidence="5 6" key="1">
    <citation type="submission" date="2018-11" db="EMBL/GenBank/DDBJ databases">
        <title>Pseudaminobacter arsenicus sp. nov., an arsenic-resistant bacterium isolated from arsenic-rich aquifers.</title>
        <authorList>
            <person name="Mu Y."/>
        </authorList>
    </citation>
    <scope>NUCLEOTIDE SEQUENCE [LARGE SCALE GENOMIC DNA]</scope>
    <source>
        <strain evidence="5 6">CB3</strain>
    </source>
</reference>
<dbReference type="Pfam" id="PF13432">
    <property type="entry name" value="TPR_16"/>
    <property type="match status" value="1"/>
</dbReference>